<feature type="domain" description="CHK kinase-like" evidence="1">
    <location>
        <begin position="124"/>
        <end position="309"/>
    </location>
</feature>
<dbReference type="SMART" id="SM00587">
    <property type="entry name" value="CHK"/>
    <property type="match status" value="1"/>
</dbReference>
<dbReference type="InterPro" id="IPR011009">
    <property type="entry name" value="Kinase-like_dom_sf"/>
</dbReference>
<evidence type="ECO:0000313" key="2">
    <source>
        <dbReference type="EMBL" id="PZC76230.1"/>
    </source>
</evidence>
<organism evidence="2 3">
    <name type="scientific">Helicoverpa armigera</name>
    <name type="common">Cotton bollworm</name>
    <name type="synonym">Heliothis armigera</name>
    <dbReference type="NCBI Taxonomy" id="29058"/>
    <lineage>
        <taxon>Eukaryota</taxon>
        <taxon>Metazoa</taxon>
        <taxon>Ecdysozoa</taxon>
        <taxon>Arthropoda</taxon>
        <taxon>Hexapoda</taxon>
        <taxon>Insecta</taxon>
        <taxon>Pterygota</taxon>
        <taxon>Neoptera</taxon>
        <taxon>Endopterygota</taxon>
        <taxon>Lepidoptera</taxon>
        <taxon>Glossata</taxon>
        <taxon>Ditrysia</taxon>
        <taxon>Noctuoidea</taxon>
        <taxon>Noctuidae</taxon>
        <taxon>Heliothinae</taxon>
        <taxon>Helicoverpa</taxon>
    </lineage>
</organism>
<keyword evidence="3" id="KW-1185">Reference proteome</keyword>
<protein>
    <recommendedName>
        <fullName evidence="1">CHK kinase-like domain-containing protein</fullName>
    </recommendedName>
</protein>
<gene>
    <name evidence="2" type="primary">HaOG204910</name>
    <name evidence="2" type="ORF">B5X24_HaOG204910</name>
</gene>
<dbReference type="Pfam" id="PF02958">
    <property type="entry name" value="EcKL"/>
    <property type="match status" value="2"/>
</dbReference>
<sequence>MAHSEEPLRNMLKKIAKDHNYDNPEIIINSISSGGANYTSALYTAVIKAKNKEDLNLFGKVAAVGEKFRNVASLDFYDTEKFAYTTLFKIYEALEEEHGVPEEHRLPFVKFYGFDTSAQYLETMVLENLITQGYEAFDRFKSYDWEYASAAITELAKFHALSYAFQKKDPVEFQKTLDRPKLDWETVGIEGTIKRSTAVALRSVRPEHKRSLEKFMSRNINELFIDFFKPSRTTVITHGDFRGNNLVHRVRKDGKVDIKILDLQTLQAGSPVIDLLYFIFTGSDEQFRAKYFDRLVEHYYSQLSASMRRLHLNPHEVFSKEDFYAELKEKMPYALTLSVFILPMMTINPEDAPKVDEDLTFADFGVEKTNDLYIKRINGAIDDFVSISSGGANYTSALYTAIIKAKNKEDLNLFGKVAAVGEKFRNVASLDFYDTEKFAYTTLFKIYEALEEEHGVPEEHRLPFVKFYGFDASAQYLETMVLENLITQGYEAFDRFKSYDWEYASAAITELAKFHALSFAFQKKDPEEFQKILDRSRVDWVAVGMEGMLKRSFALALGAVRPEHKRSLEKFMSRNIYEVFVDFYKPSRSAVIIHGDYRGSNLVHRVRKVFNRVLNFDGLKSEEF</sequence>
<proteinExistence type="predicted"/>
<dbReference type="PANTHER" id="PTHR11012">
    <property type="entry name" value="PROTEIN KINASE-LIKE DOMAIN-CONTAINING"/>
    <property type="match status" value="1"/>
</dbReference>
<name>A0A2W1BTX3_HELAM</name>
<evidence type="ECO:0000313" key="3">
    <source>
        <dbReference type="Proteomes" id="UP000249218"/>
    </source>
</evidence>
<evidence type="ECO:0000259" key="1">
    <source>
        <dbReference type="SMART" id="SM00587"/>
    </source>
</evidence>
<reference evidence="2 3" key="1">
    <citation type="journal article" date="2017" name="BMC Biol.">
        <title>Genomic innovations, transcriptional plasticity and gene loss underlying the evolution and divergence of two highly polyphagous and invasive Helicoverpa pest species.</title>
        <authorList>
            <person name="Pearce S.L."/>
            <person name="Clarke D.F."/>
            <person name="East P.D."/>
            <person name="Elfekih S."/>
            <person name="Gordon K.H."/>
            <person name="Jermiin L.S."/>
            <person name="McGaughran A."/>
            <person name="Oakeshott J.G."/>
            <person name="Papanikolaou A."/>
            <person name="Perera O.P."/>
            <person name="Rane R.V."/>
            <person name="Richards S."/>
            <person name="Tay W.T."/>
            <person name="Walsh T.K."/>
            <person name="Anderson A."/>
            <person name="Anderson C.J."/>
            <person name="Asgari S."/>
            <person name="Board P.G."/>
            <person name="Bretschneider A."/>
            <person name="Campbell P.M."/>
            <person name="Chertemps T."/>
            <person name="Christeller J.T."/>
            <person name="Coppin C.W."/>
            <person name="Downes S.J."/>
            <person name="Duan G."/>
            <person name="Farnsworth C.A."/>
            <person name="Good R.T."/>
            <person name="Han L.B."/>
            <person name="Han Y.C."/>
            <person name="Hatje K."/>
            <person name="Horne I."/>
            <person name="Huang Y.P."/>
            <person name="Hughes D.S."/>
            <person name="Jacquin-Joly E."/>
            <person name="James W."/>
            <person name="Jhangiani S."/>
            <person name="Kollmar M."/>
            <person name="Kuwar S.S."/>
            <person name="Li S."/>
            <person name="Liu N.Y."/>
            <person name="Maibeche M.T."/>
            <person name="Miller J.R."/>
            <person name="Montagne N."/>
            <person name="Perry T."/>
            <person name="Qu J."/>
            <person name="Song S.V."/>
            <person name="Sutton G.G."/>
            <person name="Vogel H."/>
            <person name="Walenz B.P."/>
            <person name="Xu W."/>
            <person name="Zhang H.J."/>
            <person name="Zou Z."/>
            <person name="Batterham P."/>
            <person name="Edwards O.R."/>
            <person name="Feyereisen R."/>
            <person name="Gibbs R.A."/>
            <person name="Heckel D.G."/>
            <person name="McGrath A."/>
            <person name="Robin C."/>
            <person name="Scherer S.E."/>
            <person name="Worley K.C."/>
            <person name="Wu Y.D."/>
        </authorList>
    </citation>
    <scope>NUCLEOTIDE SEQUENCE [LARGE SCALE GENOMIC DNA]</scope>
    <source>
        <strain evidence="2">Harm_GR_Male_#8</strain>
        <tissue evidence="2">Whole organism</tissue>
    </source>
</reference>
<dbReference type="EMBL" id="KZ149965">
    <property type="protein sequence ID" value="PZC76230.1"/>
    <property type="molecule type" value="Genomic_DNA"/>
</dbReference>
<dbReference type="AlphaFoldDB" id="A0A2W1BTX3"/>
<dbReference type="OrthoDB" id="191037at2759"/>
<accession>A0A2W1BTX3</accession>
<dbReference type="InterPro" id="IPR015897">
    <property type="entry name" value="CHK_kinase-like"/>
</dbReference>
<dbReference type="InterPro" id="IPR004119">
    <property type="entry name" value="EcKL"/>
</dbReference>
<dbReference type="PANTHER" id="PTHR11012:SF8">
    <property type="entry name" value="JUVENILE HORMONE-INDUCIBLE PROTEIN 26"/>
    <property type="match status" value="1"/>
</dbReference>
<dbReference type="Proteomes" id="UP000249218">
    <property type="component" value="Unassembled WGS sequence"/>
</dbReference>
<dbReference type="Gene3D" id="3.90.1200.10">
    <property type="match status" value="1"/>
</dbReference>
<dbReference type="SUPFAM" id="SSF56112">
    <property type="entry name" value="Protein kinase-like (PK-like)"/>
    <property type="match status" value="2"/>
</dbReference>